<proteinExistence type="predicted"/>
<accession>A0A7V7RJM5</accession>
<comment type="caution">
    <text evidence="7">The sequence shown here is derived from an EMBL/GenBank/DDBJ whole genome shotgun (WGS) entry which is preliminary data.</text>
</comment>
<keyword evidence="8" id="KW-1185">Reference proteome</keyword>
<protein>
    <submittedName>
        <fullName evidence="7">CidA/LrgA family protein</fullName>
    </submittedName>
</protein>
<keyword evidence="2" id="KW-1003">Cell membrane</keyword>
<keyword evidence="4 6" id="KW-1133">Transmembrane helix</keyword>
<dbReference type="Proteomes" id="UP000441354">
    <property type="component" value="Unassembled WGS sequence"/>
</dbReference>
<comment type="subcellular location">
    <subcellularLocation>
        <location evidence="1">Cell membrane</location>
        <topology evidence="1">Multi-pass membrane protein</topology>
    </subcellularLocation>
</comment>
<evidence type="ECO:0000256" key="5">
    <source>
        <dbReference type="ARBA" id="ARBA00023136"/>
    </source>
</evidence>
<evidence type="ECO:0000256" key="4">
    <source>
        <dbReference type="ARBA" id="ARBA00022989"/>
    </source>
</evidence>
<reference evidence="7 8" key="1">
    <citation type="journal article" date="2014" name="Arch. Microbiol.">
        <title>Bacillus mesophilum sp. nov., strain IITR-54T, a novel 4-chlorobiphenyl dechlorinating bacterium.</title>
        <authorList>
            <person name="Manickam N."/>
            <person name="Singh N.K."/>
            <person name="Bajaj A."/>
            <person name="Kumar R.M."/>
            <person name="Kaur G."/>
            <person name="Kaur N."/>
            <person name="Bala M."/>
            <person name="Kumar A."/>
            <person name="Mayilraj S."/>
        </authorList>
    </citation>
    <scope>NUCLEOTIDE SEQUENCE [LARGE SCALE GENOMIC DNA]</scope>
    <source>
        <strain evidence="7 8">IITR-54</strain>
    </source>
</reference>
<keyword evidence="3 6" id="KW-0812">Transmembrane</keyword>
<dbReference type="GO" id="GO:0005886">
    <property type="term" value="C:plasma membrane"/>
    <property type="evidence" value="ECO:0007669"/>
    <property type="project" value="UniProtKB-SubCell"/>
</dbReference>
<feature type="transmembrane region" description="Helical" evidence="6">
    <location>
        <begin position="67"/>
        <end position="84"/>
    </location>
</feature>
<evidence type="ECO:0000313" key="8">
    <source>
        <dbReference type="Proteomes" id="UP000441354"/>
    </source>
</evidence>
<dbReference type="InterPro" id="IPR005538">
    <property type="entry name" value="LrgA/CidA"/>
</dbReference>
<organism evidence="7 8">
    <name type="scientific">Bacillus mesophilum</name>
    <dbReference type="NCBI Taxonomy" id="1071718"/>
    <lineage>
        <taxon>Bacteria</taxon>
        <taxon>Bacillati</taxon>
        <taxon>Bacillota</taxon>
        <taxon>Bacilli</taxon>
        <taxon>Bacillales</taxon>
        <taxon>Bacillaceae</taxon>
        <taxon>Bacillus</taxon>
    </lineage>
</organism>
<dbReference type="OrthoDB" id="3176438at2"/>
<evidence type="ECO:0000256" key="6">
    <source>
        <dbReference type="SAM" id="Phobius"/>
    </source>
</evidence>
<dbReference type="PANTHER" id="PTHR33931:SF2">
    <property type="entry name" value="HOLIN-LIKE PROTEIN CIDA"/>
    <property type="match status" value="1"/>
</dbReference>
<feature type="transmembrane region" description="Helical" evidence="6">
    <location>
        <begin position="7"/>
        <end position="24"/>
    </location>
</feature>
<dbReference type="RefSeq" id="WP_151575465.1">
    <property type="nucleotide sequence ID" value="NZ_WBOT01000006.1"/>
</dbReference>
<gene>
    <name evidence="7" type="ORF">F7732_17920</name>
</gene>
<dbReference type="Pfam" id="PF03788">
    <property type="entry name" value="LrgA"/>
    <property type="match status" value="1"/>
</dbReference>
<dbReference type="EMBL" id="WBOT01000006">
    <property type="protein sequence ID" value="KAB2331084.1"/>
    <property type="molecule type" value="Genomic_DNA"/>
</dbReference>
<evidence type="ECO:0000256" key="3">
    <source>
        <dbReference type="ARBA" id="ARBA00022692"/>
    </source>
</evidence>
<sequence>MKNAVMFLGQILILWLIYIGSQYIVSLLHLPIPGSVLGMLLLYFALSKKIISLKLIEKGALFLTKHLTFLFLPFVIGLMSYGDLIKASGIQLLVMIMASTLIGMIATGAASQFLSKREREVVKEHEHSDAV</sequence>
<evidence type="ECO:0000256" key="2">
    <source>
        <dbReference type="ARBA" id="ARBA00022475"/>
    </source>
</evidence>
<dbReference type="AlphaFoldDB" id="A0A7V7RJM5"/>
<name>A0A7V7RJM5_9BACI</name>
<feature type="transmembrane region" description="Helical" evidence="6">
    <location>
        <begin position="90"/>
        <end position="110"/>
    </location>
</feature>
<evidence type="ECO:0000313" key="7">
    <source>
        <dbReference type="EMBL" id="KAB2331084.1"/>
    </source>
</evidence>
<keyword evidence="5 6" id="KW-0472">Membrane</keyword>
<feature type="transmembrane region" description="Helical" evidence="6">
    <location>
        <begin position="30"/>
        <end position="46"/>
    </location>
</feature>
<dbReference type="PANTHER" id="PTHR33931">
    <property type="entry name" value="HOLIN-LIKE PROTEIN CIDA-RELATED"/>
    <property type="match status" value="1"/>
</dbReference>
<evidence type="ECO:0000256" key="1">
    <source>
        <dbReference type="ARBA" id="ARBA00004651"/>
    </source>
</evidence>